<dbReference type="AlphaFoldDB" id="A0AA96RJ17"/>
<organism evidence="2 3">
    <name type="scientific">Paenibacillus roseopurpureus</name>
    <dbReference type="NCBI Taxonomy" id="2918901"/>
    <lineage>
        <taxon>Bacteria</taxon>
        <taxon>Bacillati</taxon>
        <taxon>Bacillota</taxon>
        <taxon>Bacilli</taxon>
        <taxon>Bacillales</taxon>
        <taxon>Paenibacillaceae</taxon>
        <taxon>Paenibacillus</taxon>
    </lineage>
</organism>
<accession>A0AA96RJ17</accession>
<protein>
    <submittedName>
        <fullName evidence="2">ArsI/CadI family heavy metal resistance metalloenzyme</fullName>
    </submittedName>
</protein>
<dbReference type="PANTHER" id="PTHR41294">
    <property type="entry name" value="CADMIUM-INDUCED PROTEIN CADI"/>
    <property type="match status" value="1"/>
</dbReference>
<evidence type="ECO:0000313" key="3">
    <source>
        <dbReference type="Proteomes" id="UP001304650"/>
    </source>
</evidence>
<dbReference type="InterPro" id="IPR052393">
    <property type="entry name" value="Cadmium-induced_rsp"/>
</dbReference>
<dbReference type="Gene3D" id="3.10.180.10">
    <property type="entry name" value="2,3-Dihydroxybiphenyl 1,2-Dioxygenase, domain 1"/>
    <property type="match status" value="1"/>
</dbReference>
<dbReference type="InterPro" id="IPR004360">
    <property type="entry name" value="Glyas_Fos-R_dOase_dom"/>
</dbReference>
<dbReference type="InterPro" id="IPR049789">
    <property type="entry name" value="ArsI/CadI-like"/>
</dbReference>
<dbReference type="Pfam" id="PF00903">
    <property type="entry name" value="Glyoxalase"/>
    <property type="match status" value="1"/>
</dbReference>
<dbReference type="Proteomes" id="UP001304650">
    <property type="component" value="Chromosome"/>
</dbReference>
<dbReference type="KEGG" id="proo:MJB10_17095"/>
<proteinExistence type="predicted"/>
<dbReference type="PROSITE" id="PS51819">
    <property type="entry name" value="VOC"/>
    <property type="match status" value="1"/>
</dbReference>
<dbReference type="GO" id="GO:0046686">
    <property type="term" value="P:response to cadmium ion"/>
    <property type="evidence" value="ECO:0007669"/>
    <property type="project" value="TreeGrafter"/>
</dbReference>
<dbReference type="PANTHER" id="PTHR41294:SF1">
    <property type="entry name" value="CADMIUM-INDUCED PROTEIN CADI"/>
    <property type="match status" value="1"/>
</dbReference>
<dbReference type="InterPro" id="IPR037523">
    <property type="entry name" value="VOC_core"/>
</dbReference>
<dbReference type="EMBL" id="CP130319">
    <property type="protein sequence ID" value="WNR42829.1"/>
    <property type="molecule type" value="Genomic_DNA"/>
</dbReference>
<keyword evidence="3" id="KW-1185">Reference proteome</keyword>
<dbReference type="NCBIfam" id="NF041414">
    <property type="entry name" value="ArsI_CadI_VOC"/>
    <property type="match status" value="1"/>
</dbReference>
<evidence type="ECO:0000259" key="1">
    <source>
        <dbReference type="PROSITE" id="PS51819"/>
    </source>
</evidence>
<reference evidence="2" key="1">
    <citation type="submission" date="2022-02" db="EMBL/GenBank/DDBJ databases">
        <title>Paenibacillus sp. MBLB1832 Whole Genome Shotgun Sequencing.</title>
        <authorList>
            <person name="Hwang C.Y."/>
            <person name="Cho E.-S."/>
            <person name="Seo M.-J."/>
        </authorList>
    </citation>
    <scope>NUCLEOTIDE SEQUENCE</scope>
    <source>
        <strain evidence="2">MBLB1832</strain>
    </source>
</reference>
<feature type="domain" description="VOC" evidence="1">
    <location>
        <begin position="1"/>
        <end position="117"/>
    </location>
</feature>
<sequence length="169" mass="18941">MKMHVAINVKNLEQSLGFYKKLFNAEPTKVKENYAKFELDQPALHFSLNVRDYDNKGVLNHFGFQVQNTEEVLAAKHRLQEAGLVSFDEMNTTCCYAVQDKIWVSDPEGNPWEVFYTREDSEFEAAEDHVIPVSSVCCTTPEPTSTSINSPGIGAGRPSRIASAKSCTF</sequence>
<evidence type="ECO:0000313" key="2">
    <source>
        <dbReference type="EMBL" id="WNR42829.1"/>
    </source>
</evidence>
<dbReference type="SUPFAM" id="SSF54593">
    <property type="entry name" value="Glyoxalase/Bleomycin resistance protein/Dihydroxybiphenyl dioxygenase"/>
    <property type="match status" value="1"/>
</dbReference>
<name>A0AA96RJ17_9BACL</name>
<dbReference type="RefSeq" id="WP_314796598.1">
    <property type="nucleotide sequence ID" value="NZ_CP130319.1"/>
</dbReference>
<dbReference type="InterPro" id="IPR029068">
    <property type="entry name" value="Glyas_Bleomycin-R_OHBP_Dase"/>
</dbReference>
<gene>
    <name evidence="2" type="ORF">MJB10_17095</name>
</gene>